<keyword evidence="2" id="KW-1185">Reference proteome</keyword>
<accession>A0AAV6TSX2</accession>
<organism evidence="1 2">
    <name type="scientific">Oedothorax gibbosus</name>
    <dbReference type="NCBI Taxonomy" id="931172"/>
    <lineage>
        <taxon>Eukaryota</taxon>
        <taxon>Metazoa</taxon>
        <taxon>Ecdysozoa</taxon>
        <taxon>Arthropoda</taxon>
        <taxon>Chelicerata</taxon>
        <taxon>Arachnida</taxon>
        <taxon>Araneae</taxon>
        <taxon>Araneomorphae</taxon>
        <taxon>Entelegynae</taxon>
        <taxon>Araneoidea</taxon>
        <taxon>Linyphiidae</taxon>
        <taxon>Erigoninae</taxon>
        <taxon>Oedothorax</taxon>
    </lineage>
</organism>
<dbReference type="EMBL" id="JAFNEN010001056">
    <property type="protein sequence ID" value="KAG8175152.1"/>
    <property type="molecule type" value="Genomic_DNA"/>
</dbReference>
<proteinExistence type="predicted"/>
<comment type="caution">
    <text evidence="1">The sequence shown here is derived from an EMBL/GenBank/DDBJ whole genome shotgun (WGS) entry which is preliminary data.</text>
</comment>
<dbReference type="InterPro" id="IPR036397">
    <property type="entry name" value="RNaseH_sf"/>
</dbReference>
<evidence type="ECO:0000313" key="1">
    <source>
        <dbReference type="EMBL" id="KAG8175152.1"/>
    </source>
</evidence>
<dbReference type="Gene3D" id="3.30.420.10">
    <property type="entry name" value="Ribonuclease H-like superfamily/Ribonuclease H"/>
    <property type="match status" value="1"/>
</dbReference>
<dbReference type="GO" id="GO:0003676">
    <property type="term" value="F:nucleic acid binding"/>
    <property type="evidence" value="ECO:0007669"/>
    <property type="project" value="InterPro"/>
</dbReference>
<evidence type="ECO:0000313" key="2">
    <source>
        <dbReference type="Proteomes" id="UP000827092"/>
    </source>
</evidence>
<protein>
    <submittedName>
        <fullName evidence="1">Uncharacterized protein</fullName>
    </submittedName>
</protein>
<reference evidence="1 2" key="1">
    <citation type="journal article" date="2022" name="Nat. Ecol. Evol.">
        <title>A masculinizing supergene underlies an exaggerated male reproductive morph in a spider.</title>
        <authorList>
            <person name="Hendrickx F."/>
            <person name="De Corte Z."/>
            <person name="Sonet G."/>
            <person name="Van Belleghem S.M."/>
            <person name="Kostlbacher S."/>
            <person name="Vangestel C."/>
        </authorList>
    </citation>
    <scope>NUCLEOTIDE SEQUENCE [LARGE SCALE GENOMIC DNA]</scope>
    <source>
        <strain evidence="1">W744_W776</strain>
    </source>
</reference>
<gene>
    <name evidence="1" type="ORF">JTE90_026106</name>
</gene>
<name>A0AAV6TSX2_9ARAC</name>
<dbReference type="AlphaFoldDB" id="A0AAV6TSX2"/>
<dbReference type="Proteomes" id="UP000827092">
    <property type="component" value="Unassembled WGS sequence"/>
</dbReference>
<sequence>MVRKSMEASNLERYESKISLFGSDGRKYVRRRVDEALHPECIKATTKNPTNVMILAFMSSDGVNSSD</sequence>